<keyword evidence="4" id="KW-1185">Reference proteome</keyword>
<protein>
    <recommendedName>
        <fullName evidence="5">Secreted protein</fullName>
    </recommendedName>
</protein>
<feature type="transmembrane region" description="Helical" evidence="2">
    <location>
        <begin position="63"/>
        <end position="82"/>
    </location>
</feature>
<evidence type="ECO:0000256" key="2">
    <source>
        <dbReference type="SAM" id="Phobius"/>
    </source>
</evidence>
<name>A0ABP3F725_9ACTN</name>
<feature type="region of interest" description="Disordered" evidence="1">
    <location>
        <begin position="1"/>
        <end position="61"/>
    </location>
</feature>
<evidence type="ECO:0000313" key="3">
    <source>
        <dbReference type="EMBL" id="GAA0301741.1"/>
    </source>
</evidence>
<dbReference type="RefSeq" id="WP_344162562.1">
    <property type="nucleotide sequence ID" value="NZ_BAAABV010000023.1"/>
</dbReference>
<evidence type="ECO:0000256" key="1">
    <source>
        <dbReference type="SAM" id="MobiDB-lite"/>
    </source>
</evidence>
<proteinExistence type="predicted"/>
<reference evidence="4" key="1">
    <citation type="journal article" date="2019" name="Int. J. Syst. Evol. Microbiol.">
        <title>The Global Catalogue of Microorganisms (GCM) 10K type strain sequencing project: providing services to taxonomists for standard genome sequencing and annotation.</title>
        <authorList>
            <consortium name="The Broad Institute Genomics Platform"/>
            <consortium name="The Broad Institute Genome Sequencing Center for Infectious Disease"/>
            <person name="Wu L."/>
            <person name="Ma J."/>
        </authorList>
    </citation>
    <scope>NUCLEOTIDE SEQUENCE [LARGE SCALE GENOMIC DNA]</scope>
    <source>
        <strain evidence="4">JCM 4505</strain>
    </source>
</reference>
<comment type="caution">
    <text evidence="3">The sequence shown here is derived from an EMBL/GenBank/DDBJ whole genome shotgun (WGS) entry which is preliminary data.</text>
</comment>
<feature type="compositionally biased region" description="Pro residues" evidence="1">
    <location>
        <begin position="42"/>
        <end position="51"/>
    </location>
</feature>
<dbReference type="Proteomes" id="UP001501867">
    <property type="component" value="Unassembled WGS sequence"/>
</dbReference>
<feature type="compositionally biased region" description="Low complexity" evidence="1">
    <location>
        <begin position="18"/>
        <end position="41"/>
    </location>
</feature>
<keyword evidence="2" id="KW-1133">Transmembrane helix</keyword>
<accession>A0ABP3F725</accession>
<evidence type="ECO:0008006" key="5">
    <source>
        <dbReference type="Google" id="ProtNLM"/>
    </source>
</evidence>
<organism evidence="3 4">
    <name type="scientific">Streptomyces polychromogenes</name>
    <dbReference type="NCBI Taxonomy" id="67342"/>
    <lineage>
        <taxon>Bacteria</taxon>
        <taxon>Bacillati</taxon>
        <taxon>Actinomycetota</taxon>
        <taxon>Actinomycetes</taxon>
        <taxon>Kitasatosporales</taxon>
        <taxon>Streptomycetaceae</taxon>
        <taxon>Streptomyces</taxon>
    </lineage>
</organism>
<keyword evidence="2" id="KW-0472">Membrane</keyword>
<feature type="region of interest" description="Disordered" evidence="1">
    <location>
        <begin position="116"/>
        <end position="142"/>
    </location>
</feature>
<evidence type="ECO:0000313" key="4">
    <source>
        <dbReference type="Proteomes" id="UP001501867"/>
    </source>
</evidence>
<sequence length="306" mass="31529">MTEPQKDIESGAQAPVTQPAESAAPEAVAQEPAAPDAVVPEPVAPEDPAPEPAARTGGRRKTVALAAAAVATAALVGAGFWASSAVAGADRSAPTAYWVPDGASLPDRPVPGQVPGNALSSKLIPAPPGYRPGPDLASDGNDYAVSGERALEGFKEARTGLSASERKKRDDMLAQLKLKGVAGRTFAKDTGTLVVEVQLMQADPKALDSFSQVSGKLLEFAGDGREAPKVDGYPDARCALAAVADEEKDKKDKKDEGIDSLSCVAVQGDVMVEFQAYGPKNVFSGSDAAAIFKNQLNHLKSPGESV</sequence>
<dbReference type="EMBL" id="BAAABV010000023">
    <property type="protein sequence ID" value="GAA0301741.1"/>
    <property type="molecule type" value="Genomic_DNA"/>
</dbReference>
<keyword evidence="2" id="KW-0812">Transmembrane</keyword>
<gene>
    <name evidence="3" type="ORF">GCM10010302_45250</name>
</gene>